<organism evidence="1 2">
    <name type="scientific">Nonomuraea diastatica</name>
    <dbReference type="NCBI Taxonomy" id="1848329"/>
    <lineage>
        <taxon>Bacteria</taxon>
        <taxon>Bacillati</taxon>
        <taxon>Actinomycetota</taxon>
        <taxon>Actinomycetes</taxon>
        <taxon>Streptosporangiales</taxon>
        <taxon>Streptosporangiaceae</taxon>
        <taxon>Nonomuraea</taxon>
    </lineage>
</organism>
<comment type="caution">
    <text evidence="1">The sequence shown here is derived from an EMBL/GenBank/DDBJ whole genome shotgun (WGS) entry which is preliminary data.</text>
</comment>
<protein>
    <recommendedName>
        <fullName evidence="3">Recombinase zinc beta ribbon domain-containing protein</fullName>
    </recommendedName>
</protein>
<evidence type="ECO:0008006" key="3">
    <source>
        <dbReference type="Google" id="ProtNLM"/>
    </source>
</evidence>
<dbReference type="EMBL" id="SMKP01000259">
    <property type="protein sequence ID" value="TDD07786.1"/>
    <property type="molecule type" value="Genomic_DNA"/>
</dbReference>
<name>A0A4V2YBJ7_9ACTN</name>
<dbReference type="Proteomes" id="UP000294543">
    <property type="component" value="Unassembled WGS sequence"/>
</dbReference>
<dbReference type="OrthoDB" id="3217513at2"/>
<accession>A0A4V2YBJ7</accession>
<dbReference type="AlphaFoldDB" id="A0A4V2YBJ7"/>
<gene>
    <name evidence="1" type="ORF">E1294_47995</name>
</gene>
<evidence type="ECO:0000313" key="1">
    <source>
        <dbReference type="EMBL" id="TDD07786.1"/>
    </source>
</evidence>
<evidence type="ECO:0000313" key="2">
    <source>
        <dbReference type="Proteomes" id="UP000294543"/>
    </source>
</evidence>
<dbReference type="RefSeq" id="WP_132518820.1">
    <property type="nucleotide sequence ID" value="NZ_SMKP01000259.1"/>
</dbReference>
<reference evidence="1 2" key="1">
    <citation type="submission" date="2019-03" db="EMBL/GenBank/DDBJ databases">
        <title>Draft genome sequences of novel Actinobacteria.</title>
        <authorList>
            <person name="Sahin N."/>
            <person name="Ay H."/>
            <person name="Saygin H."/>
        </authorList>
    </citation>
    <scope>NUCLEOTIDE SEQUENCE [LARGE SCALE GENOMIC DNA]</scope>
    <source>
        <strain evidence="1 2">KC712</strain>
    </source>
</reference>
<keyword evidence="2" id="KW-1185">Reference proteome</keyword>
<sequence>MRKYAGPQSCGSRLVICHARNGQGGVYPYFVCSGRHGGKGDRTRQAMLIEDVEHLIEAIQVGAETRQNVVHRHLD</sequence>
<proteinExistence type="predicted"/>